<feature type="region of interest" description="Disordered" evidence="1">
    <location>
        <begin position="1"/>
        <end position="220"/>
    </location>
</feature>
<dbReference type="EMBL" id="KI912114">
    <property type="protein sequence ID" value="ETS78805.1"/>
    <property type="molecule type" value="Genomic_DNA"/>
</dbReference>
<feature type="region of interest" description="Disordered" evidence="1">
    <location>
        <begin position="565"/>
        <end position="742"/>
    </location>
</feature>
<feature type="compositionally biased region" description="Basic and acidic residues" evidence="1">
    <location>
        <begin position="701"/>
        <end position="731"/>
    </location>
</feature>
<reference evidence="3" key="1">
    <citation type="journal article" date="2015" name="BMC Genomics">
        <title>Genomic and transcriptomic analysis of the endophytic fungus Pestalotiopsis fici reveals its lifestyle and high potential for synthesis of natural products.</title>
        <authorList>
            <person name="Wang X."/>
            <person name="Zhang X."/>
            <person name="Liu L."/>
            <person name="Xiang M."/>
            <person name="Wang W."/>
            <person name="Sun X."/>
            <person name="Che Y."/>
            <person name="Guo L."/>
            <person name="Liu G."/>
            <person name="Guo L."/>
            <person name="Wang C."/>
            <person name="Yin W.B."/>
            <person name="Stadler M."/>
            <person name="Zhang X."/>
            <person name="Liu X."/>
        </authorList>
    </citation>
    <scope>NUCLEOTIDE SEQUENCE [LARGE SCALE GENOMIC DNA]</scope>
    <source>
        <strain evidence="3">W106-1 / CGMCC3.15140</strain>
    </source>
</reference>
<feature type="compositionally biased region" description="Polar residues" evidence="1">
    <location>
        <begin position="321"/>
        <end position="348"/>
    </location>
</feature>
<feature type="region of interest" description="Disordered" evidence="1">
    <location>
        <begin position="958"/>
        <end position="1135"/>
    </location>
</feature>
<protein>
    <recommendedName>
        <fullName evidence="4">AGC-kinase C-terminal domain-containing protein</fullName>
    </recommendedName>
</protein>
<dbReference type="InParanoid" id="W3WY88"/>
<feature type="compositionally biased region" description="Acidic residues" evidence="1">
    <location>
        <begin position="683"/>
        <end position="700"/>
    </location>
</feature>
<feature type="compositionally biased region" description="Pro residues" evidence="1">
    <location>
        <begin position="1049"/>
        <end position="1061"/>
    </location>
</feature>
<evidence type="ECO:0008006" key="4">
    <source>
        <dbReference type="Google" id="ProtNLM"/>
    </source>
</evidence>
<organism evidence="2 3">
    <name type="scientific">Pestalotiopsis fici (strain W106-1 / CGMCC3.15140)</name>
    <dbReference type="NCBI Taxonomy" id="1229662"/>
    <lineage>
        <taxon>Eukaryota</taxon>
        <taxon>Fungi</taxon>
        <taxon>Dikarya</taxon>
        <taxon>Ascomycota</taxon>
        <taxon>Pezizomycotina</taxon>
        <taxon>Sordariomycetes</taxon>
        <taxon>Xylariomycetidae</taxon>
        <taxon>Amphisphaeriales</taxon>
        <taxon>Sporocadaceae</taxon>
        <taxon>Pestalotiopsis</taxon>
    </lineage>
</organism>
<dbReference type="KEGG" id="pfy:PFICI_08658"/>
<name>W3WY88_PESFW</name>
<feature type="compositionally biased region" description="Basic and acidic residues" evidence="1">
    <location>
        <begin position="639"/>
        <end position="652"/>
    </location>
</feature>
<feature type="compositionally biased region" description="Basic and acidic residues" evidence="1">
    <location>
        <begin position="108"/>
        <end position="119"/>
    </location>
</feature>
<accession>W3WY88</accession>
<sequence>MLSHLRFHRRGTSNPTSPVPENGPTWDSAALQPKQPSPDEVPGPVSGKESRYSLGTSHASHGNGATTFPSQPNVVSPPLPSSREVPPTLPPIARIASPQPNAPMLSPEQEHKLREDSKASQRPPYNEKSGFLGGLALQNYQREQQDAARPGPGRNSVSYGRSNASAVTSPTDRNASVSFLSPTEQSSSGTSGKRQHAAKLQSDAMGAPAQNTVPEPVRDRRSIPFLKNPISNLLLRRKTSQSVLPELSLPLRRTREEPSYQPIRGTRVHDFSAPRPRRIVSSNDVASLVGEKPVAEARPPPIRETESPPQPGPPVPPKDNQAPSDRTSSSVHSRTMSVDANDFSSQSSRRGKDSARRQSSIPSSISTLSRNTSGVSSKGIKSSIPKHMKSTSSRFSFDMIGAASAEKLLEEKHRQRQQEKQAESPTSKRDSRFDDFDEDNFDYDAMDYDDGLEEAIPGVNCDYYEEEVPEVGLDPDNDQENFAGFVFQRSGPASSLASPLTTGLVPTPRDMDGNVIGYAMTKESPGISGLSSTASIGGETLRSPESPMLESPTGLGIQGLDAKIETPEEAPLKQEPSSQDPMIPRHLDKDDELYFGGHDFEGEGDGNAIDESLFDLDDTDQWGRPIPGMFASALAQKMNRQEAAKSESDDITPKISAQPDVGEPLSQDSLSAALREKLGALETYEEEDEEDEEDEEEEKEKEEKETKHDCDDKIEQENNELEGEKAEEILKEPLPPISDLPELNQDTMLATQAALAEAVQKAADSGKFRRASTTPPLPAELTVTSPTTSGSAGSNQNIDDAFGDYDYDDDYGNGLDDYELDDDAIIAEANASALANDDDGWYGQEFGFYSTPLSQTQRGSNIFNEAETSYGGYFGPSGVMRSKSGRVVSREPNLTPITERSEYSNRNSIMSMPIPSSGGRDGPLQSPGLAQLAMMADDDNMTLSNLLRLRTKAWGGSQASLASSREGSPSDRNGATSPFGQERDRPHNGPGSGHARKNSAFSIWSMDSGAGSGQGSPTLTMAMVGAPNNPISPPSVPPNMGLNTTTSPLPAPLYSPPPLPPAGHTGFPPVIEDEETESELAPSPVIYSQPSSAMEAMSPSVGKPSQSRPGMGHRHKGSSDSISYHKEEDSGETRWVMERRRTAESGEIEILGRQVVEGGRI</sequence>
<dbReference type="OMA" id="VFSYWRR"/>
<feature type="region of interest" description="Disordered" evidence="1">
    <location>
        <begin position="536"/>
        <end position="555"/>
    </location>
</feature>
<dbReference type="AlphaFoldDB" id="W3WY88"/>
<dbReference type="Proteomes" id="UP000030651">
    <property type="component" value="Unassembled WGS sequence"/>
</dbReference>
<keyword evidence="3" id="KW-1185">Reference proteome</keyword>
<feature type="compositionally biased region" description="Basic and acidic residues" evidence="1">
    <location>
        <begin position="407"/>
        <end position="434"/>
    </location>
</feature>
<gene>
    <name evidence="2" type="ORF">PFICI_08658</name>
</gene>
<feature type="compositionally biased region" description="Pro residues" evidence="1">
    <location>
        <begin position="307"/>
        <end position="317"/>
    </location>
</feature>
<feature type="region of interest" description="Disordered" evidence="1">
    <location>
        <begin position="255"/>
        <end position="444"/>
    </location>
</feature>
<proteinExistence type="predicted"/>
<evidence type="ECO:0000313" key="3">
    <source>
        <dbReference type="Proteomes" id="UP000030651"/>
    </source>
</evidence>
<dbReference type="HOGENOM" id="CLU_003071_0_0_1"/>
<feature type="compositionally biased region" description="Polar residues" evidence="1">
    <location>
        <begin position="958"/>
        <end position="979"/>
    </location>
</feature>
<feature type="compositionally biased region" description="Polar residues" evidence="1">
    <location>
        <begin position="155"/>
        <end position="192"/>
    </location>
</feature>
<feature type="compositionally biased region" description="Polar residues" evidence="1">
    <location>
        <begin position="53"/>
        <end position="74"/>
    </location>
</feature>
<feature type="compositionally biased region" description="Polar residues" evidence="1">
    <location>
        <begin position="782"/>
        <end position="796"/>
    </location>
</feature>
<dbReference type="GeneID" id="19273671"/>
<feature type="region of interest" description="Disordered" evidence="1">
    <location>
        <begin position="898"/>
        <end position="927"/>
    </location>
</feature>
<dbReference type="RefSeq" id="XP_007835430.1">
    <property type="nucleotide sequence ID" value="XM_007837239.1"/>
</dbReference>
<dbReference type="eggNOG" id="ENOG502S9TA">
    <property type="taxonomic scope" value="Eukaryota"/>
</dbReference>
<feature type="compositionally biased region" description="Basic residues" evidence="1">
    <location>
        <begin position="1"/>
        <end position="11"/>
    </location>
</feature>
<feature type="compositionally biased region" description="Basic and acidic residues" evidence="1">
    <location>
        <begin position="1123"/>
        <end position="1135"/>
    </location>
</feature>
<evidence type="ECO:0000256" key="1">
    <source>
        <dbReference type="SAM" id="MobiDB-lite"/>
    </source>
</evidence>
<feature type="compositionally biased region" description="Low complexity" evidence="1">
    <location>
        <begin position="357"/>
        <end position="383"/>
    </location>
</feature>
<feature type="region of interest" description="Disordered" evidence="1">
    <location>
        <begin position="765"/>
        <end position="807"/>
    </location>
</feature>
<dbReference type="OrthoDB" id="5408302at2759"/>
<feature type="compositionally biased region" description="Acidic residues" evidence="1">
    <location>
        <begin position="435"/>
        <end position="444"/>
    </location>
</feature>
<evidence type="ECO:0000313" key="2">
    <source>
        <dbReference type="EMBL" id="ETS78805.1"/>
    </source>
</evidence>
<dbReference type="STRING" id="1229662.W3WY88"/>